<dbReference type="GO" id="GO:0009507">
    <property type="term" value="C:chloroplast"/>
    <property type="evidence" value="ECO:0007669"/>
    <property type="project" value="UniProtKB-SubCell"/>
</dbReference>
<evidence type="ECO:0000256" key="1">
    <source>
        <dbReference type="ARBA" id="ARBA00000956"/>
    </source>
</evidence>
<comment type="similarity">
    <text evidence="3 11">Belongs to the bacterial/plant glucose-1-phosphate adenylyltransferase family.</text>
</comment>
<dbReference type="FunFam" id="3.90.550.10:FF:000030">
    <property type="entry name" value="Glucose-1-phosphate adenylyltransferase"/>
    <property type="match status" value="1"/>
</dbReference>
<evidence type="ECO:0000256" key="4">
    <source>
        <dbReference type="ARBA" id="ARBA00012460"/>
    </source>
</evidence>
<dbReference type="GO" id="GO:0005524">
    <property type="term" value="F:ATP binding"/>
    <property type="evidence" value="ECO:0007669"/>
    <property type="project" value="UniProtKB-KW"/>
</dbReference>
<organism evidence="14 15">
    <name type="scientific">Coccomyxa viridis</name>
    <dbReference type="NCBI Taxonomy" id="1274662"/>
    <lineage>
        <taxon>Eukaryota</taxon>
        <taxon>Viridiplantae</taxon>
        <taxon>Chlorophyta</taxon>
        <taxon>core chlorophytes</taxon>
        <taxon>Trebouxiophyceae</taxon>
        <taxon>Trebouxiophyceae incertae sedis</taxon>
        <taxon>Coccomyxaceae</taxon>
        <taxon>Coccomyxa</taxon>
    </lineage>
</organism>
<dbReference type="GO" id="GO:0005978">
    <property type="term" value="P:glycogen biosynthetic process"/>
    <property type="evidence" value="ECO:0007669"/>
    <property type="project" value="InterPro"/>
</dbReference>
<dbReference type="EC" id="2.7.7.27" evidence="4 11"/>
<dbReference type="CDD" id="cd04651">
    <property type="entry name" value="LbH_G1P_AT_C"/>
    <property type="match status" value="1"/>
</dbReference>
<keyword evidence="7 11" id="KW-0548">Nucleotidyltransferase</keyword>
<evidence type="ECO:0000256" key="7">
    <source>
        <dbReference type="ARBA" id="ARBA00022695"/>
    </source>
</evidence>
<keyword evidence="11" id="KW-0934">Plastid</keyword>
<dbReference type="InterPro" id="IPR029044">
    <property type="entry name" value="Nucleotide-diphossugar_trans"/>
</dbReference>
<comment type="subunit">
    <text evidence="11">Heterotetramer.</text>
</comment>
<dbReference type="Pfam" id="PF00483">
    <property type="entry name" value="NTP_transferase"/>
    <property type="match status" value="1"/>
</dbReference>
<dbReference type="PROSITE" id="PS00809">
    <property type="entry name" value="ADP_GLC_PYROPHOSPH_2"/>
    <property type="match status" value="1"/>
</dbReference>
<name>A0AAV1HZK8_9CHLO</name>
<dbReference type="Pfam" id="PF25247">
    <property type="entry name" value="LbH_GLGC"/>
    <property type="match status" value="1"/>
</dbReference>
<evidence type="ECO:0000256" key="3">
    <source>
        <dbReference type="ARBA" id="ARBA00010443"/>
    </source>
</evidence>
<keyword evidence="10 11" id="KW-0750">Starch biosynthesis</keyword>
<dbReference type="SUPFAM" id="SSF51161">
    <property type="entry name" value="Trimeric LpxA-like enzymes"/>
    <property type="match status" value="1"/>
</dbReference>
<dbReference type="GO" id="GO:0008878">
    <property type="term" value="F:glucose-1-phosphate adenylyltransferase activity"/>
    <property type="evidence" value="ECO:0007669"/>
    <property type="project" value="UniProtKB-EC"/>
</dbReference>
<comment type="caution">
    <text evidence="14">The sequence shown here is derived from an EMBL/GenBank/DDBJ whole genome shotgun (WGS) entry which is preliminary data.</text>
</comment>
<evidence type="ECO:0000256" key="11">
    <source>
        <dbReference type="RuleBase" id="RU362093"/>
    </source>
</evidence>
<feature type="region of interest" description="Disordered" evidence="12">
    <location>
        <begin position="39"/>
        <end position="58"/>
    </location>
</feature>
<evidence type="ECO:0000313" key="15">
    <source>
        <dbReference type="Proteomes" id="UP001314263"/>
    </source>
</evidence>
<dbReference type="NCBIfam" id="TIGR02091">
    <property type="entry name" value="glgC"/>
    <property type="match status" value="1"/>
</dbReference>
<evidence type="ECO:0000256" key="2">
    <source>
        <dbReference type="ARBA" id="ARBA00004727"/>
    </source>
</evidence>
<dbReference type="CDD" id="cd02508">
    <property type="entry name" value="ADP_Glucose_PP"/>
    <property type="match status" value="1"/>
</dbReference>
<dbReference type="PANTHER" id="PTHR43523">
    <property type="entry name" value="GLUCOSE-1-PHOSPHATE ADENYLYLTRANSFERASE-RELATED"/>
    <property type="match status" value="1"/>
</dbReference>
<dbReference type="AlphaFoldDB" id="A0AAV1HZK8"/>
<dbReference type="InterPro" id="IPR011831">
    <property type="entry name" value="ADP-Glc_PPase"/>
</dbReference>
<dbReference type="PANTHER" id="PTHR43523:SF12">
    <property type="entry name" value="GLUCOSE-1-PHOSPHATE ADENYLYLTRANSFERASE LARGE SUBUNIT 1, CHLOROPLASTIC-RELATED"/>
    <property type="match status" value="1"/>
</dbReference>
<evidence type="ECO:0000256" key="5">
    <source>
        <dbReference type="ARBA" id="ARBA00022533"/>
    </source>
</evidence>
<keyword evidence="15" id="KW-1185">Reference proteome</keyword>
<protein>
    <recommendedName>
        <fullName evidence="4 11">Glucose-1-phosphate adenylyltransferase</fullName>
        <ecNumber evidence="4 11">2.7.7.27</ecNumber>
    </recommendedName>
    <alternativeName>
        <fullName evidence="11">ADP-glucose pyrophosphorylase</fullName>
    </alternativeName>
</protein>
<keyword evidence="9 11" id="KW-0067">ATP-binding</keyword>
<dbReference type="InterPro" id="IPR005836">
    <property type="entry name" value="ADP_Glu_pyroP_CS"/>
</dbReference>
<dbReference type="SUPFAM" id="SSF53448">
    <property type="entry name" value="Nucleotide-diphospho-sugar transferases"/>
    <property type="match status" value="1"/>
</dbReference>
<keyword evidence="5" id="KW-0021">Allosteric enzyme</keyword>
<keyword evidence="6 11" id="KW-0808">Transferase</keyword>
<dbReference type="EMBL" id="CAUYUE010000004">
    <property type="protein sequence ID" value="CAK0761377.1"/>
    <property type="molecule type" value="Genomic_DNA"/>
</dbReference>
<dbReference type="Gene3D" id="3.90.550.10">
    <property type="entry name" value="Spore Coat Polysaccharide Biosynthesis Protein SpsA, Chain A"/>
    <property type="match status" value="1"/>
</dbReference>
<evidence type="ECO:0000256" key="12">
    <source>
        <dbReference type="SAM" id="MobiDB-lite"/>
    </source>
</evidence>
<comment type="subcellular location">
    <subcellularLocation>
        <location evidence="11">Plastid</location>
        <location evidence="11">Chloroplast</location>
    </subcellularLocation>
</comment>
<evidence type="ECO:0000256" key="10">
    <source>
        <dbReference type="ARBA" id="ARBA00022922"/>
    </source>
</evidence>
<keyword evidence="8 11" id="KW-0547">Nucleotide-binding</keyword>
<evidence type="ECO:0000256" key="8">
    <source>
        <dbReference type="ARBA" id="ARBA00022741"/>
    </source>
</evidence>
<reference evidence="14 15" key="1">
    <citation type="submission" date="2023-10" db="EMBL/GenBank/DDBJ databases">
        <authorList>
            <person name="Maclean D."/>
            <person name="Macfadyen A."/>
        </authorList>
    </citation>
    <scope>NUCLEOTIDE SEQUENCE [LARGE SCALE GENOMIC DNA]</scope>
</reference>
<dbReference type="InterPro" id="IPR011004">
    <property type="entry name" value="Trimer_LpxA-like_sf"/>
</dbReference>
<evidence type="ECO:0000313" key="14">
    <source>
        <dbReference type="EMBL" id="CAK0761377.1"/>
    </source>
</evidence>
<dbReference type="PROSITE" id="PS00808">
    <property type="entry name" value="ADP_GLC_PYROPHOSPH_1"/>
    <property type="match status" value="1"/>
</dbReference>
<proteinExistence type="inferred from homology"/>
<dbReference type="InterPro" id="IPR005835">
    <property type="entry name" value="NTP_transferase_dom"/>
</dbReference>
<dbReference type="Gene3D" id="2.160.10.10">
    <property type="entry name" value="Hexapeptide repeat proteins"/>
    <property type="match status" value="1"/>
</dbReference>
<accession>A0AAV1HZK8</accession>
<gene>
    <name evidence="14" type="primary">AGPL1</name>
    <name evidence="14" type="ORF">CVIRNUC_002854</name>
</gene>
<evidence type="ECO:0000256" key="6">
    <source>
        <dbReference type="ARBA" id="ARBA00022679"/>
    </source>
</evidence>
<comment type="catalytic activity">
    <reaction evidence="1 11">
        <text>alpha-D-glucose 1-phosphate + ATP + H(+) = ADP-alpha-D-glucose + diphosphate</text>
        <dbReference type="Rhea" id="RHEA:12120"/>
        <dbReference type="ChEBI" id="CHEBI:15378"/>
        <dbReference type="ChEBI" id="CHEBI:30616"/>
        <dbReference type="ChEBI" id="CHEBI:33019"/>
        <dbReference type="ChEBI" id="CHEBI:57498"/>
        <dbReference type="ChEBI" id="CHEBI:58601"/>
        <dbReference type="EC" id="2.7.7.27"/>
    </reaction>
</comment>
<dbReference type="NCBIfam" id="NF002772">
    <property type="entry name" value="PRK02862.1"/>
    <property type="match status" value="1"/>
</dbReference>
<evidence type="ECO:0000259" key="13">
    <source>
        <dbReference type="Pfam" id="PF00483"/>
    </source>
</evidence>
<feature type="domain" description="Nucleotidyl transferase" evidence="13">
    <location>
        <begin position="83"/>
        <end position="358"/>
    </location>
</feature>
<dbReference type="PROSITE" id="PS00810">
    <property type="entry name" value="ADP_GLC_PYROPHOSPH_3"/>
    <property type="match status" value="1"/>
</dbReference>
<keyword evidence="11" id="KW-0150">Chloroplast</keyword>
<feature type="region of interest" description="Disordered" evidence="12">
    <location>
        <begin position="1"/>
        <end position="25"/>
    </location>
</feature>
<dbReference type="Proteomes" id="UP001314263">
    <property type="component" value="Unassembled WGS sequence"/>
</dbReference>
<dbReference type="GO" id="GO:0019252">
    <property type="term" value="P:starch biosynthetic process"/>
    <property type="evidence" value="ECO:0007669"/>
    <property type="project" value="UniProtKB-KW"/>
</dbReference>
<comment type="function">
    <text evidence="11">This protein plays a role in synthesis of starch. It catalyzes the synthesis of the activated glycosyl donor, ADP-glucose from Glc-1-P and ATP.</text>
</comment>
<comment type="pathway">
    <text evidence="2 11">Glycan biosynthesis; starch biosynthesis.</text>
</comment>
<evidence type="ECO:0000256" key="9">
    <source>
        <dbReference type="ARBA" id="ARBA00022840"/>
    </source>
</evidence>
<sequence>MQGQTMRFSRGPVTDNSRSPSMPGYGKALSGAPLWDRQSASSQCKRLQRPAERSRRTRTTRAVIEKPLMETSSARSISGSIAAIILGGGAGSRLYPLTKQRAKPAVPIGGAYRLIDVPMSNCINSGISKIYILTQFNSTSLNRHLARTYNVGSGVRFGGDGFVEVLAATQTPTDKEWFQGTADAVRQYAWLFEDIKNRVVEDIIILSGDHLYRMDYLKFVEHHRATNADITIGCLPVDYERASDFGLMKIDDEGRIFDFAEKPKGDALEKMKVDTTVLGLSSEEAQASPFIASMGIYVFKKDLMLKLLREQSKSNDFGGEIIPSAASSSRVMAYLFNGYWEDIGTIKSFFEANLGLAQQPPRFEFYDQESPIYTSPRFLPPAKVVKSKINDAIISHGSYLEECTVSNAIVGLRSRIDKHAVIQDAMIIGADYYESDDQRSALLAAGRIPIGIGQGSVISNTIVDKNARIGRNCAIVNKEGVEEAVREDEGLYIRSGIVCVLRNAEIPDGTQV</sequence>